<evidence type="ECO:0000256" key="3">
    <source>
        <dbReference type="ARBA" id="ARBA00022692"/>
    </source>
</evidence>
<evidence type="ECO:0000256" key="1">
    <source>
        <dbReference type="ARBA" id="ARBA00004127"/>
    </source>
</evidence>
<feature type="compositionally biased region" description="Polar residues" evidence="7">
    <location>
        <begin position="39"/>
        <end position="64"/>
    </location>
</feature>
<dbReference type="Pfam" id="PF01699">
    <property type="entry name" value="Na_Ca_ex"/>
    <property type="match status" value="1"/>
</dbReference>
<keyword evidence="6 8" id="KW-0472">Membrane</keyword>
<evidence type="ECO:0000256" key="8">
    <source>
        <dbReference type="SAM" id="Phobius"/>
    </source>
</evidence>
<proteinExistence type="predicted"/>
<organism evidence="10 11">
    <name type="scientific">Exidia glandulosa HHB12029</name>
    <dbReference type="NCBI Taxonomy" id="1314781"/>
    <lineage>
        <taxon>Eukaryota</taxon>
        <taxon>Fungi</taxon>
        <taxon>Dikarya</taxon>
        <taxon>Basidiomycota</taxon>
        <taxon>Agaricomycotina</taxon>
        <taxon>Agaricomycetes</taxon>
        <taxon>Auriculariales</taxon>
        <taxon>Exidiaceae</taxon>
        <taxon>Exidia</taxon>
    </lineage>
</organism>
<feature type="transmembrane region" description="Helical" evidence="8">
    <location>
        <begin position="471"/>
        <end position="497"/>
    </location>
</feature>
<feature type="transmembrane region" description="Helical" evidence="8">
    <location>
        <begin position="503"/>
        <end position="526"/>
    </location>
</feature>
<feature type="transmembrane region" description="Helical" evidence="8">
    <location>
        <begin position="227"/>
        <end position="249"/>
    </location>
</feature>
<feature type="transmembrane region" description="Helical" evidence="8">
    <location>
        <begin position="270"/>
        <end position="289"/>
    </location>
</feature>
<evidence type="ECO:0000256" key="7">
    <source>
        <dbReference type="SAM" id="MobiDB-lite"/>
    </source>
</evidence>
<keyword evidence="2" id="KW-0813">Transport</keyword>
<evidence type="ECO:0000256" key="6">
    <source>
        <dbReference type="ARBA" id="ARBA00023136"/>
    </source>
</evidence>
<keyword evidence="3 8" id="KW-0812">Transmembrane</keyword>
<evidence type="ECO:0000313" key="11">
    <source>
        <dbReference type="Proteomes" id="UP000077266"/>
    </source>
</evidence>
<feature type="domain" description="Sodium/calcium exchanger membrane region" evidence="9">
    <location>
        <begin position="395"/>
        <end position="551"/>
    </location>
</feature>
<evidence type="ECO:0000259" key="9">
    <source>
        <dbReference type="Pfam" id="PF01699"/>
    </source>
</evidence>
<dbReference type="OrthoDB" id="1699231at2759"/>
<keyword evidence="11" id="KW-1185">Reference proteome</keyword>
<dbReference type="AlphaFoldDB" id="A0A165NYM9"/>
<dbReference type="Proteomes" id="UP000077266">
    <property type="component" value="Unassembled WGS sequence"/>
</dbReference>
<gene>
    <name evidence="10" type="ORF">EXIGLDRAFT_830117</name>
</gene>
<feature type="region of interest" description="Disordered" evidence="7">
    <location>
        <begin position="1"/>
        <end position="91"/>
    </location>
</feature>
<dbReference type="GO" id="GO:0006874">
    <property type="term" value="P:intracellular calcium ion homeostasis"/>
    <property type="evidence" value="ECO:0007669"/>
    <property type="project" value="TreeGrafter"/>
</dbReference>
<evidence type="ECO:0000256" key="4">
    <source>
        <dbReference type="ARBA" id="ARBA00022989"/>
    </source>
</evidence>
<feature type="transmembrane region" description="Helical" evidence="8">
    <location>
        <begin position="339"/>
        <end position="358"/>
    </location>
</feature>
<name>A0A165NYM9_EXIGL</name>
<dbReference type="PANTHER" id="PTHR31503">
    <property type="entry name" value="VACUOLAR CALCIUM ION TRANSPORTER"/>
    <property type="match status" value="1"/>
</dbReference>
<dbReference type="InterPro" id="IPR004713">
    <property type="entry name" value="CaH_exchang"/>
</dbReference>
<dbReference type="GO" id="GO:0000329">
    <property type="term" value="C:fungal-type vacuole membrane"/>
    <property type="evidence" value="ECO:0007669"/>
    <property type="project" value="TreeGrafter"/>
</dbReference>
<feature type="transmembrane region" description="Helical" evidence="8">
    <location>
        <begin position="393"/>
        <end position="414"/>
    </location>
</feature>
<dbReference type="GO" id="GO:0012505">
    <property type="term" value="C:endomembrane system"/>
    <property type="evidence" value="ECO:0007669"/>
    <property type="project" value="UniProtKB-SubCell"/>
</dbReference>
<evidence type="ECO:0000313" key="10">
    <source>
        <dbReference type="EMBL" id="KZW01404.1"/>
    </source>
</evidence>
<feature type="transmembrane region" description="Helical" evidence="8">
    <location>
        <begin position="430"/>
        <end position="450"/>
    </location>
</feature>
<protein>
    <recommendedName>
        <fullName evidence="9">Sodium/calcium exchanger membrane region domain-containing protein</fullName>
    </recommendedName>
</protein>
<reference evidence="10 11" key="1">
    <citation type="journal article" date="2016" name="Mol. Biol. Evol.">
        <title>Comparative Genomics of Early-Diverging Mushroom-Forming Fungi Provides Insights into the Origins of Lignocellulose Decay Capabilities.</title>
        <authorList>
            <person name="Nagy L.G."/>
            <person name="Riley R."/>
            <person name="Tritt A."/>
            <person name="Adam C."/>
            <person name="Daum C."/>
            <person name="Floudas D."/>
            <person name="Sun H."/>
            <person name="Yadav J.S."/>
            <person name="Pangilinan J."/>
            <person name="Larsson K.H."/>
            <person name="Matsuura K."/>
            <person name="Barry K."/>
            <person name="Labutti K."/>
            <person name="Kuo R."/>
            <person name="Ohm R.A."/>
            <person name="Bhattacharya S.S."/>
            <person name="Shirouzu T."/>
            <person name="Yoshinaga Y."/>
            <person name="Martin F.M."/>
            <person name="Grigoriev I.V."/>
            <person name="Hibbett D.S."/>
        </authorList>
    </citation>
    <scope>NUCLEOTIDE SEQUENCE [LARGE SCALE GENOMIC DNA]</scope>
    <source>
        <strain evidence="10 11">HHB12029</strain>
    </source>
</reference>
<comment type="subcellular location">
    <subcellularLocation>
        <location evidence="1">Endomembrane system</location>
        <topology evidence="1">Multi-pass membrane protein</topology>
    </subcellularLocation>
</comment>
<feature type="transmembrane region" description="Helical" evidence="8">
    <location>
        <begin position="533"/>
        <end position="553"/>
    </location>
</feature>
<dbReference type="GO" id="GO:0015369">
    <property type="term" value="F:calcium:proton antiporter activity"/>
    <property type="evidence" value="ECO:0007669"/>
    <property type="project" value="TreeGrafter"/>
</dbReference>
<keyword evidence="5" id="KW-0406">Ion transport</keyword>
<accession>A0A165NYM9</accession>
<evidence type="ECO:0000256" key="5">
    <source>
        <dbReference type="ARBA" id="ARBA00023065"/>
    </source>
</evidence>
<dbReference type="EMBL" id="KV425894">
    <property type="protein sequence ID" value="KZW01404.1"/>
    <property type="molecule type" value="Genomic_DNA"/>
</dbReference>
<sequence>MAHPSTPPQAHTPAHTLSPAMSEHDIGSVPLRPLFLGHNPSQMSESGLSTYSTSVHGPMSSTQRLLDAEEGSGAPSRPGTPNGRRQSYQPNARRSLHVQFGEYDDGAPRISAWHRFCGKGQRSVPTLWESFVSLRSHTSVNLLFVFLPLAWASHLVHVNSHEYFGAPVRFTLNLLAIIPLQKRFEWLGDEMIPYVGADLGELLIITLSNAVEGALAIGLLARDNYRLLQITVIGVVLLHVLLIPGVAFVTGGAQIIEQELHSGKTQLNHTLLTLGVMALVLPAAFFAALDRGSLSDLTKYVTRLGNATMEGEIEDEELKGHVEYAALLSDERRGQFLQLSRGLAVLLLLAYICARIYLHYPPKNGTAALQRQSSVLRQRALKKEDRESSVNPWFGVGAIVLCVALMSVTAQFLITSLEEILEHSHISEEWFGLIVLPFISFAGDAFLSLMHFTKRWRRPSARHAISHEPEGVASGISIDLSIQFLLVWMPIFVLVAWTTHKPLLLLFDLLEVAVVVAACFLVNFVTADAKTNWAEGAAMIFFYVMIGLVSWFYPGQVEVRMFVGRESVAHAVFHGPTLDG</sequence>
<dbReference type="PANTHER" id="PTHR31503:SF20">
    <property type="entry name" value="CA(2+)_H(+) EXCHANGER, PUTATIVE (EUROFUNG)-RELATED"/>
    <property type="match status" value="1"/>
</dbReference>
<dbReference type="InterPro" id="IPR004837">
    <property type="entry name" value="NaCa_Exmemb"/>
</dbReference>
<keyword evidence="4 8" id="KW-1133">Transmembrane helix</keyword>
<dbReference type="InParanoid" id="A0A165NYM9"/>
<evidence type="ECO:0000256" key="2">
    <source>
        <dbReference type="ARBA" id="ARBA00022448"/>
    </source>
</evidence>